<dbReference type="Gene3D" id="3.40.50.1000">
    <property type="entry name" value="HAD superfamily/HAD-like"/>
    <property type="match status" value="1"/>
</dbReference>
<name>A0ABP9VVC3_9BACT</name>
<evidence type="ECO:0000313" key="4">
    <source>
        <dbReference type="EMBL" id="GAA5507473.1"/>
    </source>
</evidence>
<dbReference type="Proteomes" id="UP001416858">
    <property type="component" value="Unassembled WGS sequence"/>
</dbReference>
<keyword evidence="2" id="KW-0378">Hydrolase</keyword>
<protein>
    <submittedName>
        <fullName evidence="4">Mannosyl-3-phosphoglycerate phosphatase</fullName>
    </submittedName>
</protein>
<dbReference type="RefSeq" id="WP_345684329.1">
    <property type="nucleotide sequence ID" value="NZ_BAABRO010000005.1"/>
</dbReference>
<comment type="caution">
    <text evidence="4">The sequence shown here is derived from an EMBL/GenBank/DDBJ whole genome shotgun (WGS) entry which is preliminary data.</text>
</comment>
<keyword evidence="1" id="KW-0479">Metal-binding</keyword>
<dbReference type="EMBL" id="BAABRO010000005">
    <property type="protein sequence ID" value="GAA5507473.1"/>
    <property type="molecule type" value="Genomic_DNA"/>
</dbReference>
<dbReference type="NCBIfam" id="TIGR01486">
    <property type="entry name" value="HAD-SF-IIB-MPGP"/>
    <property type="match status" value="1"/>
</dbReference>
<accession>A0ABP9VVC3</accession>
<dbReference type="Gene3D" id="3.30.980.20">
    <property type="entry name" value="Putative mannosyl-3-phosphoglycerate phosphatase, domain 2"/>
    <property type="match status" value="1"/>
</dbReference>
<dbReference type="NCBIfam" id="TIGR01484">
    <property type="entry name" value="HAD-SF-IIB"/>
    <property type="match status" value="1"/>
</dbReference>
<proteinExistence type="predicted"/>
<gene>
    <name evidence="4" type="primary">mngB</name>
    <name evidence="4" type="ORF">Rcae01_02929</name>
</gene>
<dbReference type="SFLD" id="SFLDG01140">
    <property type="entry name" value="C2.B:_Phosphomannomutase_and_P"/>
    <property type="match status" value="1"/>
</dbReference>
<sequence length="338" mass="36542">MCWTSVASTSGVQIDNIQGGMPHNTPATSRKAHNVAAVRPHADALWRITWRSPKLDGMLPNSTRLILFTDLDGCLLNKHDYDWSPAAETLQILSKRQIPVILNSSKTVAEMTQLARELGLAGKTFISENGSVIRWGDELEKGKSDSPTGEIEVIGASRDDILSVLKQLKTEYRFRSFADLGVDGVMDETQLSRDKARLAIARQGTEPLLWDDSDEQRTKFEQALCTHQLTLTRGGRFWHVAGKTSKGVAMQRVAQCLSHPDTNTLTAAIGDSPIDQSMLDQADVPIGIPTPSGLGVNIASPGIVAKQQGAAGWAEAVTQLLSRLDAAASATQNSPPLV</sequence>
<reference evidence="4 5" key="1">
    <citation type="submission" date="2024-02" db="EMBL/GenBank/DDBJ databases">
        <title>Rhodopirellula caenicola NBRC 110016.</title>
        <authorList>
            <person name="Ichikawa N."/>
            <person name="Katano-Makiyama Y."/>
            <person name="Hidaka K."/>
        </authorList>
    </citation>
    <scope>NUCLEOTIDE SEQUENCE [LARGE SCALE GENOMIC DNA]</scope>
    <source>
        <strain evidence="4 5">NBRC 110016</strain>
    </source>
</reference>
<evidence type="ECO:0000313" key="5">
    <source>
        <dbReference type="Proteomes" id="UP001416858"/>
    </source>
</evidence>
<dbReference type="InterPro" id="IPR036412">
    <property type="entry name" value="HAD-like_sf"/>
</dbReference>
<dbReference type="SFLD" id="SFLDG01142">
    <property type="entry name" value="C2.B.2:_Mannosyl-3-phosphoglyc"/>
    <property type="match status" value="1"/>
</dbReference>
<keyword evidence="5" id="KW-1185">Reference proteome</keyword>
<keyword evidence="3" id="KW-0460">Magnesium</keyword>
<dbReference type="PANTHER" id="PTHR10000:SF8">
    <property type="entry name" value="HAD SUPERFAMILY HYDROLASE-LIKE, TYPE 3"/>
    <property type="match status" value="1"/>
</dbReference>
<evidence type="ECO:0000256" key="1">
    <source>
        <dbReference type="ARBA" id="ARBA00022723"/>
    </source>
</evidence>
<dbReference type="SFLD" id="SFLDS00003">
    <property type="entry name" value="Haloacid_Dehalogenase"/>
    <property type="match status" value="1"/>
</dbReference>
<organism evidence="4 5">
    <name type="scientific">Novipirellula caenicola</name>
    <dbReference type="NCBI Taxonomy" id="1536901"/>
    <lineage>
        <taxon>Bacteria</taxon>
        <taxon>Pseudomonadati</taxon>
        <taxon>Planctomycetota</taxon>
        <taxon>Planctomycetia</taxon>
        <taxon>Pirellulales</taxon>
        <taxon>Pirellulaceae</taxon>
        <taxon>Novipirellula</taxon>
    </lineage>
</organism>
<evidence type="ECO:0000256" key="2">
    <source>
        <dbReference type="ARBA" id="ARBA00022801"/>
    </source>
</evidence>
<dbReference type="Pfam" id="PF08282">
    <property type="entry name" value="Hydrolase_3"/>
    <property type="match status" value="1"/>
</dbReference>
<dbReference type="PANTHER" id="PTHR10000">
    <property type="entry name" value="PHOSPHOSERINE PHOSPHATASE"/>
    <property type="match status" value="1"/>
</dbReference>
<dbReference type="SUPFAM" id="SSF56784">
    <property type="entry name" value="HAD-like"/>
    <property type="match status" value="1"/>
</dbReference>
<dbReference type="InterPro" id="IPR023214">
    <property type="entry name" value="HAD_sf"/>
</dbReference>
<dbReference type="InterPro" id="IPR006381">
    <property type="entry name" value="HAD-SF-IIB-MPGP"/>
</dbReference>
<dbReference type="InterPro" id="IPR006379">
    <property type="entry name" value="HAD-SF_hydro_IIB"/>
</dbReference>
<evidence type="ECO:0000256" key="3">
    <source>
        <dbReference type="ARBA" id="ARBA00022842"/>
    </source>
</evidence>